<keyword evidence="4" id="KW-0804">Transcription</keyword>
<feature type="domain" description="HTH lysR-type" evidence="5">
    <location>
        <begin position="1"/>
        <end position="59"/>
    </location>
</feature>
<evidence type="ECO:0000256" key="4">
    <source>
        <dbReference type="ARBA" id="ARBA00023163"/>
    </source>
</evidence>
<evidence type="ECO:0000256" key="3">
    <source>
        <dbReference type="ARBA" id="ARBA00023125"/>
    </source>
</evidence>
<dbReference type="EMBL" id="NIVX01000017">
    <property type="protein sequence ID" value="OWQ78318.1"/>
    <property type="molecule type" value="Genomic_DNA"/>
</dbReference>
<dbReference type="Proteomes" id="UP000197090">
    <property type="component" value="Unassembled WGS sequence"/>
</dbReference>
<evidence type="ECO:0000313" key="7">
    <source>
        <dbReference type="Proteomes" id="UP000197090"/>
    </source>
</evidence>
<dbReference type="PANTHER" id="PTHR30537:SF72">
    <property type="entry name" value="LYSR FAMILY TRANSCRIPTIONAL REGULATOR"/>
    <property type="match status" value="1"/>
</dbReference>
<comment type="similarity">
    <text evidence="1">Belongs to the LysR transcriptional regulatory family.</text>
</comment>
<dbReference type="FunFam" id="1.10.10.10:FF:000001">
    <property type="entry name" value="LysR family transcriptional regulator"/>
    <property type="match status" value="1"/>
</dbReference>
<evidence type="ECO:0000256" key="2">
    <source>
        <dbReference type="ARBA" id="ARBA00023015"/>
    </source>
</evidence>
<evidence type="ECO:0000313" key="6">
    <source>
        <dbReference type="EMBL" id="OWQ78318.1"/>
    </source>
</evidence>
<keyword evidence="3" id="KW-0238">DNA-binding</keyword>
<dbReference type="SUPFAM" id="SSF53850">
    <property type="entry name" value="Periplasmic binding protein-like II"/>
    <property type="match status" value="1"/>
</dbReference>
<gene>
    <name evidence="6" type="ORF">CEE63_02320</name>
</gene>
<dbReference type="Gene3D" id="1.10.10.10">
    <property type="entry name" value="Winged helix-like DNA-binding domain superfamily/Winged helix DNA-binding domain"/>
    <property type="match status" value="1"/>
</dbReference>
<comment type="caution">
    <text evidence="6">The sequence shown here is derived from an EMBL/GenBank/DDBJ whole genome shotgun (WGS) entry which is preliminary data.</text>
</comment>
<dbReference type="SUPFAM" id="SSF46785">
    <property type="entry name" value="Winged helix' DNA-binding domain"/>
    <property type="match status" value="1"/>
</dbReference>
<dbReference type="CDD" id="cd08472">
    <property type="entry name" value="PBP2_CrgA_like_3"/>
    <property type="match status" value="1"/>
</dbReference>
<dbReference type="AlphaFoldDB" id="A0A246IE08"/>
<dbReference type="PANTHER" id="PTHR30537">
    <property type="entry name" value="HTH-TYPE TRANSCRIPTIONAL REGULATOR"/>
    <property type="match status" value="1"/>
</dbReference>
<dbReference type="Pfam" id="PF03466">
    <property type="entry name" value="LysR_substrate"/>
    <property type="match status" value="1"/>
</dbReference>
<protein>
    <submittedName>
        <fullName evidence="6">LysR family transcriptional regulator</fullName>
    </submittedName>
</protein>
<dbReference type="GO" id="GO:0006351">
    <property type="term" value="P:DNA-templated transcription"/>
    <property type="evidence" value="ECO:0007669"/>
    <property type="project" value="TreeGrafter"/>
</dbReference>
<dbReference type="RefSeq" id="WP_072168810.1">
    <property type="nucleotide sequence ID" value="NZ_CWHS01000020.1"/>
</dbReference>
<dbReference type="InterPro" id="IPR000847">
    <property type="entry name" value="LysR_HTH_N"/>
</dbReference>
<dbReference type="InterPro" id="IPR058163">
    <property type="entry name" value="LysR-type_TF_proteobact-type"/>
</dbReference>
<proteinExistence type="inferred from homology"/>
<dbReference type="PROSITE" id="PS50931">
    <property type="entry name" value="HTH_LYSR"/>
    <property type="match status" value="1"/>
</dbReference>
<name>A0A246IE08_STEMA</name>
<dbReference type="Pfam" id="PF00126">
    <property type="entry name" value="HTH_1"/>
    <property type="match status" value="1"/>
</dbReference>
<dbReference type="InterPro" id="IPR036390">
    <property type="entry name" value="WH_DNA-bd_sf"/>
</dbReference>
<dbReference type="GO" id="GO:0043565">
    <property type="term" value="F:sequence-specific DNA binding"/>
    <property type="evidence" value="ECO:0007669"/>
    <property type="project" value="TreeGrafter"/>
</dbReference>
<keyword evidence="2" id="KW-0805">Transcription regulation</keyword>
<organism evidence="6 7">
    <name type="scientific">Stenotrophomonas maltophilia</name>
    <name type="common">Pseudomonas maltophilia</name>
    <name type="synonym">Xanthomonas maltophilia</name>
    <dbReference type="NCBI Taxonomy" id="40324"/>
    <lineage>
        <taxon>Bacteria</taxon>
        <taxon>Pseudomonadati</taxon>
        <taxon>Pseudomonadota</taxon>
        <taxon>Gammaproteobacteria</taxon>
        <taxon>Lysobacterales</taxon>
        <taxon>Lysobacteraceae</taxon>
        <taxon>Stenotrophomonas</taxon>
        <taxon>Stenotrophomonas maltophilia group</taxon>
    </lineage>
</organism>
<reference evidence="6 7" key="1">
    <citation type="submission" date="2017-06" db="EMBL/GenBank/DDBJ databases">
        <authorList>
            <person name="Kim H.J."/>
            <person name="Triplett B.A."/>
        </authorList>
    </citation>
    <scope>NUCLEOTIDE SEQUENCE [LARGE SCALE GENOMIC DNA]</scope>
    <source>
        <strain evidence="6 7">594</strain>
    </source>
</reference>
<sequence>MDRFTAMRAFVRIVERRSFSRASEDLGLPRATVTDAIKALEQRLGVRLLNRSTRQVVPTLEGEAFYGRCLRLIADMDDAEAVFRDAPPRGPLRIEVHGTLGRHLLFPHLAEFLQRYPEIELDVSEGDRYVDLLREGVDAALRVGTLADSDLAARRLTMLREVTVASPGYVQARGVPASIDALQDGHQMVGYRSSASGQLIPLEFQQGGRVRYLPLPARVRVSGADAFLGAALAGLGIIQAPRYRMDPYIARRQLVELLPEAPPTPSPLSLVYPRNRTPSPRLRVFIDWVAGVFDSFEDAGQRPALPGPVKQGGGLLG</sequence>
<dbReference type="GO" id="GO:0003700">
    <property type="term" value="F:DNA-binding transcription factor activity"/>
    <property type="evidence" value="ECO:0007669"/>
    <property type="project" value="InterPro"/>
</dbReference>
<dbReference type="InterPro" id="IPR005119">
    <property type="entry name" value="LysR_subst-bd"/>
</dbReference>
<evidence type="ECO:0000256" key="1">
    <source>
        <dbReference type="ARBA" id="ARBA00009437"/>
    </source>
</evidence>
<dbReference type="InterPro" id="IPR036388">
    <property type="entry name" value="WH-like_DNA-bd_sf"/>
</dbReference>
<dbReference type="Gene3D" id="3.40.190.290">
    <property type="match status" value="1"/>
</dbReference>
<accession>A0A246IE08</accession>
<evidence type="ECO:0000259" key="5">
    <source>
        <dbReference type="PROSITE" id="PS50931"/>
    </source>
</evidence>